<comment type="caution">
    <text evidence="2">The sequence shown here is derived from an EMBL/GenBank/DDBJ whole genome shotgun (WGS) entry which is preliminary data.</text>
</comment>
<feature type="region of interest" description="Disordered" evidence="1">
    <location>
        <begin position="1"/>
        <end position="23"/>
    </location>
</feature>
<feature type="region of interest" description="Disordered" evidence="1">
    <location>
        <begin position="48"/>
        <end position="94"/>
    </location>
</feature>
<evidence type="ECO:0000313" key="3">
    <source>
        <dbReference type="Proteomes" id="UP001303473"/>
    </source>
</evidence>
<dbReference type="Proteomes" id="UP001303473">
    <property type="component" value="Unassembled WGS sequence"/>
</dbReference>
<dbReference type="EMBL" id="MU854052">
    <property type="protein sequence ID" value="KAK3933903.1"/>
    <property type="molecule type" value="Genomic_DNA"/>
</dbReference>
<protein>
    <submittedName>
        <fullName evidence="2">Uncharacterized protein</fullName>
    </submittedName>
</protein>
<proteinExistence type="predicted"/>
<feature type="compositionally biased region" description="Basic and acidic residues" evidence="1">
    <location>
        <begin position="1"/>
        <end position="16"/>
    </location>
</feature>
<dbReference type="AlphaFoldDB" id="A0AAN6RYW7"/>
<evidence type="ECO:0000256" key="1">
    <source>
        <dbReference type="SAM" id="MobiDB-lite"/>
    </source>
</evidence>
<organism evidence="2 3">
    <name type="scientific">Diplogelasinospora grovesii</name>
    <dbReference type="NCBI Taxonomy" id="303347"/>
    <lineage>
        <taxon>Eukaryota</taxon>
        <taxon>Fungi</taxon>
        <taxon>Dikarya</taxon>
        <taxon>Ascomycota</taxon>
        <taxon>Pezizomycotina</taxon>
        <taxon>Sordariomycetes</taxon>
        <taxon>Sordariomycetidae</taxon>
        <taxon>Sordariales</taxon>
        <taxon>Diplogelasinosporaceae</taxon>
        <taxon>Diplogelasinospora</taxon>
    </lineage>
</organism>
<sequence length="242" mass="28365">MAVDKDHHADVRKESGEMDDEDQCRHQILEEWLPQLCRKTGNDFKPFLAPFAETADNKPQDLGPRRQGTNDDFEDPGSEVNEQPNYHHLEGNFTDTDSFSGDRLGRCDWRIEVVKHNKMATNISIRQYWHWLDTEEMFEHEVVRSKEKDSWGVYKEPIDFHLRLAELTEIIFAESNNKVIIGTKPVTGVAWRRELMAQFKRNTTKNRFLTKMEDLGIKPREVDSDFIESAWDKMQPEVLPSD</sequence>
<evidence type="ECO:0000313" key="2">
    <source>
        <dbReference type="EMBL" id="KAK3933903.1"/>
    </source>
</evidence>
<keyword evidence="3" id="KW-1185">Reference proteome</keyword>
<name>A0AAN6RYW7_9PEZI</name>
<gene>
    <name evidence="2" type="ORF">QBC46DRAFT_401008</name>
</gene>
<accession>A0AAN6RYW7</accession>
<reference evidence="3" key="1">
    <citation type="journal article" date="2023" name="Mol. Phylogenet. Evol.">
        <title>Genome-scale phylogeny and comparative genomics of the fungal order Sordariales.</title>
        <authorList>
            <person name="Hensen N."/>
            <person name="Bonometti L."/>
            <person name="Westerberg I."/>
            <person name="Brannstrom I.O."/>
            <person name="Guillou S."/>
            <person name="Cros-Aarteil S."/>
            <person name="Calhoun S."/>
            <person name="Haridas S."/>
            <person name="Kuo A."/>
            <person name="Mondo S."/>
            <person name="Pangilinan J."/>
            <person name="Riley R."/>
            <person name="LaButti K."/>
            <person name="Andreopoulos B."/>
            <person name="Lipzen A."/>
            <person name="Chen C."/>
            <person name="Yan M."/>
            <person name="Daum C."/>
            <person name="Ng V."/>
            <person name="Clum A."/>
            <person name="Steindorff A."/>
            <person name="Ohm R.A."/>
            <person name="Martin F."/>
            <person name="Silar P."/>
            <person name="Natvig D.O."/>
            <person name="Lalanne C."/>
            <person name="Gautier V."/>
            <person name="Ament-Velasquez S.L."/>
            <person name="Kruys A."/>
            <person name="Hutchinson M.I."/>
            <person name="Powell A.J."/>
            <person name="Barry K."/>
            <person name="Miller A.N."/>
            <person name="Grigoriev I.V."/>
            <person name="Debuchy R."/>
            <person name="Gladieux P."/>
            <person name="Hiltunen Thoren M."/>
            <person name="Johannesson H."/>
        </authorList>
    </citation>
    <scope>NUCLEOTIDE SEQUENCE [LARGE SCALE GENOMIC DNA]</scope>
    <source>
        <strain evidence="3">CBS 340.73</strain>
    </source>
</reference>